<evidence type="ECO:0000313" key="6">
    <source>
        <dbReference type="Proteomes" id="UP000007161"/>
    </source>
</evidence>
<dbReference type="NCBIfam" id="NF033788">
    <property type="entry name" value="HTH_metalloreg"/>
    <property type="match status" value="1"/>
</dbReference>
<dbReference type="InterPro" id="IPR036388">
    <property type="entry name" value="WH-like_DNA-bd_sf"/>
</dbReference>
<dbReference type="InterPro" id="IPR011991">
    <property type="entry name" value="ArsR-like_HTH"/>
</dbReference>
<dbReference type="eggNOG" id="COG0640">
    <property type="taxonomic scope" value="Bacteria"/>
</dbReference>
<evidence type="ECO:0000256" key="3">
    <source>
        <dbReference type="ARBA" id="ARBA00023163"/>
    </source>
</evidence>
<dbReference type="STRING" id="443254.Marpi_0452"/>
<dbReference type="GO" id="GO:0003700">
    <property type="term" value="F:DNA-binding transcription factor activity"/>
    <property type="evidence" value="ECO:0007669"/>
    <property type="project" value="InterPro"/>
</dbReference>
<dbReference type="SUPFAM" id="SSF46785">
    <property type="entry name" value="Winged helix' DNA-binding domain"/>
    <property type="match status" value="1"/>
</dbReference>
<dbReference type="PROSITE" id="PS50987">
    <property type="entry name" value="HTH_ARSR_2"/>
    <property type="match status" value="1"/>
</dbReference>
<dbReference type="Proteomes" id="UP000007161">
    <property type="component" value="Chromosome"/>
</dbReference>
<sequence>MDNCDLLADIFKALSHPTRLRILKILNNKECNILEISEKLGLTQSSISQHIKILEDVGLIKKEKVGNIVYCELKYPHIFELFDDAKNIIHSELKSAHSIINNE</sequence>
<keyword evidence="2" id="KW-0238">DNA-binding</keyword>
<dbReference type="HOGENOM" id="CLU_097806_3_3_0"/>
<evidence type="ECO:0000256" key="2">
    <source>
        <dbReference type="ARBA" id="ARBA00023125"/>
    </source>
</evidence>
<protein>
    <submittedName>
        <fullName evidence="5">Putative transcriptional regulator</fullName>
    </submittedName>
</protein>
<dbReference type="CDD" id="cd00090">
    <property type="entry name" value="HTH_ARSR"/>
    <property type="match status" value="1"/>
</dbReference>
<dbReference type="SMART" id="SM00418">
    <property type="entry name" value="HTH_ARSR"/>
    <property type="match status" value="1"/>
</dbReference>
<dbReference type="InterPro" id="IPR051081">
    <property type="entry name" value="HTH_MetalResp_TranReg"/>
</dbReference>
<dbReference type="EMBL" id="CP003257">
    <property type="protein sequence ID" value="AEX84895.1"/>
    <property type="molecule type" value="Genomic_DNA"/>
</dbReference>
<accession>H2J4W0</accession>
<dbReference type="KEGG" id="mpz:Marpi_0452"/>
<reference evidence="5 6" key="1">
    <citation type="journal article" date="2012" name="J. Bacteriol.">
        <title>Complete Genome Sequence of the Thermophilic, Piezophilic, Heterotrophic Bacterium Marinitoga piezophila KA3.</title>
        <authorList>
            <person name="Lucas S."/>
            <person name="Han J."/>
            <person name="Lapidus A."/>
            <person name="Cheng J.F."/>
            <person name="Goodwin L.A."/>
            <person name="Pitluck S."/>
            <person name="Peters L."/>
            <person name="Mikhailova N."/>
            <person name="Teshima H."/>
            <person name="Detter J.C."/>
            <person name="Han C."/>
            <person name="Tapia R."/>
            <person name="Land M."/>
            <person name="Hauser L."/>
            <person name="Kyrpides N.C."/>
            <person name="Ivanova N."/>
            <person name="Pagani I."/>
            <person name="Vannier P."/>
            <person name="Oger P."/>
            <person name="Bartlett D.H."/>
            <person name="Noll K.M."/>
            <person name="Woyke T."/>
            <person name="Jebbar M."/>
        </authorList>
    </citation>
    <scope>NUCLEOTIDE SEQUENCE [LARGE SCALE GENOMIC DNA]</scope>
    <source>
        <strain evidence="6">DSM 14283 / JCM 11233 / KA3</strain>
    </source>
</reference>
<name>H2J4W0_MARPK</name>
<dbReference type="Pfam" id="PF01022">
    <property type="entry name" value="HTH_5"/>
    <property type="match status" value="1"/>
</dbReference>
<reference evidence="6" key="2">
    <citation type="submission" date="2012-01" db="EMBL/GenBank/DDBJ databases">
        <title>Complete sequence of chromosome of Marinitoga piezophila KA3.</title>
        <authorList>
            <person name="Lucas S."/>
            <person name="Han J."/>
            <person name="Lapidus A."/>
            <person name="Cheng J.-F."/>
            <person name="Goodwin L."/>
            <person name="Pitluck S."/>
            <person name="Peters L."/>
            <person name="Mikhailova N."/>
            <person name="Teshima H."/>
            <person name="Detter J.C."/>
            <person name="Han C."/>
            <person name="Tapia R."/>
            <person name="Land M."/>
            <person name="Hauser L."/>
            <person name="Kyrpides N."/>
            <person name="Ivanova N."/>
            <person name="Pagani I."/>
            <person name="Jebbar M."/>
            <person name="Vannier P."/>
            <person name="Oger P."/>
            <person name="Cario A."/>
            <person name="Bartlett D."/>
            <person name="Noll K.M."/>
            <person name="Woyke T."/>
        </authorList>
    </citation>
    <scope>NUCLEOTIDE SEQUENCE [LARGE SCALE GENOMIC DNA]</scope>
    <source>
        <strain evidence="6">DSM 14283 / JCM 11233 / KA3</strain>
    </source>
</reference>
<dbReference type="PANTHER" id="PTHR33154">
    <property type="entry name" value="TRANSCRIPTIONAL REGULATOR, ARSR FAMILY"/>
    <property type="match status" value="1"/>
</dbReference>
<evidence type="ECO:0000313" key="5">
    <source>
        <dbReference type="EMBL" id="AEX84895.1"/>
    </source>
</evidence>
<gene>
    <name evidence="5" type="ordered locus">Marpi_0452</name>
</gene>
<keyword evidence="3" id="KW-0804">Transcription</keyword>
<dbReference type="Gene3D" id="1.10.10.10">
    <property type="entry name" value="Winged helix-like DNA-binding domain superfamily/Winged helix DNA-binding domain"/>
    <property type="match status" value="1"/>
</dbReference>
<keyword evidence="1" id="KW-0805">Transcription regulation</keyword>
<dbReference type="OrthoDB" id="9798835at2"/>
<dbReference type="AlphaFoldDB" id="H2J4W0"/>
<evidence type="ECO:0000259" key="4">
    <source>
        <dbReference type="PROSITE" id="PS50987"/>
    </source>
</evidence>
<dbReference type="PANTHER" id="PTHR33154:SF33">
    <property type="entry name" value="TRANSCRIPTIONAL REPRESSOR SDPR"/>
    <property type="match status" value="1"/>
</dbReference>
<dbReference type="RefSeq" id="WP_014295967.1">
    <property type="nucleotide sequence ID" value="NC_016751.1"/>
</dbReference>
<feature type="domain" description="HTH arsR-type" evidence="4">
    <location>
        <begin position="1"/>
        <end position="93"/>
    </location>
</feature>
<proteinExistence type="predicted"/>
<keyword evidence="6" id="KW-1185">Reference proteome</keyword>
<dbReference type="InterPro" id="IPR001845">
    <property type="entry name" value="HTH_ArsR_DNA-bd_dom"/>
</dbReference>
<dbReference type="InterPro" id="IPR036390">
    <property type="entry name" value="WH_DNA-bd_sf"/>
</dbReference>
<organism evidence="5 6">
    <name type="scientific">Marinitoga piezophila (strain DSM 14283 / JCM 11233 / KA3)</name>
    <dbReference type="NCBI Taxonomy" id="443254"/>
    <lineage>
        <taxon>Bacteria</taxon>
        <taxon>Thermotogati</taxon>
        <taxon>Thermotogota</taxon>
        <taxon>Thermotogae</taxon>
        <taxon>Petrotogales</taxon>
        <taxon>Petrotogaceae</taxon>
        <taxon>Marinitoga</taxon>
    </lineage>
</organism>
<dbReference type="GO" id="GO:0003677">
    <property type="term" value="F:DNA binding"/>
    <property type="evidence" value="ECO:0007669"/>
    <property type="project" value="UniProtKB-KW"/>
</dbReference>
<dbReference type="PRINTS" id="PR00778">
    <property type="entry name" value="HTHARSR"/>
</dbReference>
<evidence type="ECO:0000256" key="1">
    <source>
        <dbReference type="ARBA" id="ARBA00023015"/>
    </source>
</evidence>